<keyword evidence="1" id="KW-0472">Membrane</keyword>
<dbReference type="Proteomes" id="UP001287356">
    <property type="component" value="Unassembled WGS sequence"/>
</dbReference>
<organism evidence="2 3">
    <name type="scientific">Lasiosphaeria ovina</name>
    <dbReference type="NCBI Taxonomy" id="92902"/>
    <lineage>
        <taxon>Eukaryota</taxon>
        <taxon>Fungi</taxon>
        <taxon>Dikarya</taxon>
        <taxon>Ascomycota</taxon>
        <taxon>Pezizomycotina</taxon>
        <taxon>Sordariomycetes</taxon>
        <taxon>Sordariomycetidae</taxon>
        <taxon>Sordariales</taxon>
        <taxon>Lasiosphaeriaceae</taxon>
        <taxon>Lasiosphaeria</taxon>
    </lineage>
</organism>
<evidence type="ECO:0000313" key="2">
    <source>
        <dbReference type="EMBL" id="KAK3375995.1"/>
    </source>
</evidence>
<reference evidence="2" key="2">
    <citation type="submission" date="2023-06" db="EMBL/GenBank/DDBJ databases">
        <authorList>
            <consortium name="Lawrence Berkeley National Laboratory"/>
            <person name="Haridas S."/>
            <person name="Hensen N."/>
            <person name="Bonometti L."/>
            <person name="Westerberg I."/>
            <person name="Brannstrom I.O."/>
            <person name="Guillou S."/>
            <person name="Cros-Aarteil S."/>
            <person name="Calhoun S."/>
            <person name="Kuo A."/>
            <person name="Mondo S."/>
            <person name="Pangilinan J."/>
            <person name="Riley R."/>
            <person name="Labutti K."/>
            <person name="Andreopoulos B."/>
            <person name="Lipzen A."/>
            <person name="Chen C."/>
            <person name="Yanf M."/>
            <person name="Daum C."/>
            <person name="Ng V."/>
            <person name="Clum A."/>
            <person name="Steindorff A."/>
            <person name="Ohm R."/>
            <person name="Martin F."/>
            <person name="Silar P."/>
            <person name="Natvig D."/>
            <person name="Lalanne C."/>
            <person name="Gautier V."/>
            <person name="Ament-Velasquez S.L."/>
            <person name="Kruys A."/>
            <person name="Hutchinson M.I."/>
            <person name="Powell A.J."/>
            <person name="Barry K."/>
            <person name="Miller A.N."/>
            <person name="Grigoriev I.V."/>
            <person name="Debuchy R."/>
            <person name="Gladieux P."/>
            <person name="Thoren M.H."/>
            <person name="Johannesson H."/>
        </authorList>
    </citation>
    <scope>NUCLEOTIDE SEQUENCE</scope>
    <source>
        <strain evidence="2">CBS 958.72</strain>
    </source>
</reference>
<dbReference type="AlphaFoldDB" id="A0AAE0KHN7"/>
<sequence>MGMGMVILHWCIRVLGFICFVPQKAYPAHGIGDLVSFCSMSLLPLFILASLLFLYRLIRAMRHM</sequence>
<reference evidence="2" key="1">
    <citation type="journal article" date="2023" name="Mol. Phylogenet. Evol.">
        <title>Genome-scale phylogeny and comparative genomics of the fungal order Sordariales.</title>
        <authorList>
            <person name="Hensen N."/>
            <person name="Bonometti L."/>
            <person name="Westerberg I."/>
            <person name="Brannstrom I.O."/>
            <person name="Guillou S."/>
            <person name="Cros-Aarteil S."/>
            <person name="Calhoun S."/>
            <person name="Haridas S."/>
            <person name="Kuo A."/>
            <person name="Mondo S."/>
            <person name="Pangilinan J."/>
            <person name="Riley R."/>
            <person name="LaButti K."/>
            <person name="Andreopoulos B."/>
            <person name="Lipzen A."/>
            <person name="Chen C."/>
            <person name="Yan M."/>
            <person name="Daum C."/>
            <person name="Ng V."/>
            <person name="Clum A."/>
            <person name="Steindorff A."/>
            <person name="Ohm R.A."/>
            <person name="Martin F."/>
            <person name="Silar P."/>
            <person name="Natvig D.O."/>
            <person name="Lalanne C."/>
            <person name="Gautier V."/>
            <person name="Ament-Velasquez S.L."/>
            <person name="Kruys A."/>
            <person name="Hutchinson M.I."/>
            <person name="Powell A.J."/>
            <person name="Barry K."/>
            <person name="Miller A.N."/>
            <person name="Grigoriev I.V."/>
            <person name="Debuchy R."/>
            <person name="Gladieux P."/>
            <person name="Hiltunen Thoren M."/>
            <person name="Johannesson H."/>
        </authorList>
    </citation>
    <scope>NUCLEOTIDE SEQUENCE</scope>
    <source>
        <strain evidence="2">CBS 958.72</strain>
    </source>
</reference>
<accession>A0AAE0KHN7</accession>
<keyword evidence="3" id="KW-1185">Reference proteome</keyword>
<proteinExistence type="predicted"/>
<keyword evidence="1" id="KW-1133">Transmembrane helix</keyword>
<feature type="transmembrane region" description="Helical" evidence="1">
    <location>
        <begin position="37"/>
        <end position="58"/>
    </location>
</feature>
<dbReference type="EMBL" id="JAULSN010000003">
    <property type="protein sequence ID" value="KAK3375995.1"/>
    <property type="molecule type" value="Genomic_DNA"/>
</dbReference>
<evidence type="ECO:0000256" key="1">
    <source>
        <dbReference type="SAM" id="Phobius"/>
    </source>
</evidence>
<keyword evidence="1" id="KW-0812">Transmembrane</keyword>
<protein>
    <submittedName>
        <fullName evidence="2">Uncharacterized protein</fullName>
    </submittedName>
</protein>
<evidence type="ECO:0000313" key="3">
    <source>
        <dbReference type="Proteomes" id="UP001287356"/>
    </source>
</evidence>
<comment type="caution">
    <text evidence="2">The sequence shown here is derived from an EMBL/GenBank/DDBJ whole genome shotgun (WGS) entry which is preliminary data.</text>
</comment>
<gene>
    <name evidence="2" type="ORF">B0T24DRAFT_617672</name>
</gene>
<name>A0AAE0KHN7_9PEZI</name>